<dbReference type="GO" id="GO:0032981">
    <property type="term" value="P:mitochondrial respiratory chain complex I assembly"/>
    <property type="evidence" value="ECO:0007669"/>
    <property type="project" value="InterPro"/>
</dbReference>
<sequence>MPNKTRPIEKFASAVAKCSNEGAVYGKCIVADYNNVYKDKCLTEFLRLKNCYLVSQVCLCLIRLWVLIIGLQAAYKRL</sequence>
<dbReference type="OrthoDB" id="3821113at2759"/>
<evidence type="ECO:0000313" key="2">
    <source>
        <dbReference type="EMBL" id="OCL03105.1"/>
    </source>
</evidence>
<organism evidence="2 3">
    <name type="scientific">Glonium stellatum</name>
    <dbReference type="NCBI Taxonomy" id="574774"/>
    <lineage>
        <taxon>Eukaryota</taxon>
        <taxon>Fungi</taxon>
        <taxon>Dikarya</taxon>
        <taxon>Ascomycota</taxon>
        <taxon>Pezizomycotina</taxon>
        <taxon>Dothideomycetes</taxon>
        <taxon>Pleosporomycetidae</taxon>
        <taxon>Gloniales</taxon>
        <taxon>Gloniaceae</taxon>
        <taxon>Glonium</taxon>
    </lineage>
</organism>
<keyword evidence="1" id="KW-0472">Membrane</keyword>
<dbReference type="EMBL" id="KV750805">
    <property type="protein sequence ID" value="OCL03105.1"/>
    <property type="molecule type" value="Genomic_DNA"/>
</dbReference>
<evidence type="ECO:0000256" key="1">
    <source>
        <dbReference type="SAM" id="Phobius"/>
    </source>
</evidence>
<evidence type="ECO:0000313" key="3">
    <source>
        <dbReference type="Proteomes" id="UP000250140"/>
    </source>
</evidence>
<feature type="transmembrane region" description="Helical" evidence="1">
    <location>
        <begin position="52"/>
        <end position="75"/>
    </location>
</feature>
<keyword evidence="1" id="KW-1133">Transmembrane helix</keyword>
<dbReference type="InterPro" id="IPR034595">
    <property type="entry name" value="NDUFAF8"/>
</dbReference>
<gene>
    <name evidence="2" type="ORF">AOQ84DRAFT_160347</name>
</gene>
<reference evidence="2 3" key="1">
    <citation type="journal article" date="2016" name="Nat. Commun.">
        <title>Ectomycorrhizal ecology is imprinted in the genome of the dominant symbiotic fungus Cenococcum geophilum.</title>
        <authorList>
            <consortium name="DOE Joint Genome Institute"/>
            <person name="Peter M."/>
            <person name="Kohler A."/>
            <person name="Ohm R.A."/>
            <person name="Kuo A."/>
            <person name="Krutzmann J."/>
            <person name="Morin E."/>
            <person name="Arend M."/>
            <person name="Barry K.W."/>
            <person name="Binder M."/>
            <person name="Choi C."/>
            <person name="Clum A."/>
            <person name="Copeland A."/>
            <person name="Grisel N."/>
            <person name="Haridas S."/>
            <person name="Kipfer T."/>
            <person name="LaButti K."/>
            <person name="Lindquist E."/>
            <person name="Lipzen A."/>
            <person name="Maire R."/>
            <person name="Meier B."/>
            <person name="Mihaltcheva S."/>
            <person name="Molinier V."/>
            <person name="Murat C."/>
            <person name="Poggeler S."/>
            <person name="Quandt C.A."/>
            <person name="Sperisen C."/>
            <person name="Tritt A."/>
            <person name="Tisserant E."/>
            <person name="Crous P.W."/>
            <person name="Henrissat B."/>
            <person name="Nehls U."/>
            <person name="Egli S."/>
            <person name="Spatafora J.W."/>
            <person name="Grigoriev I.V."/>
            <person name="Martin F.M."/>
        </authorList>
    </citation>
    <scope>NUCLEOTIDE SEQUENCE [LARGE SCALE GENOMIC DNA]</scope>
    <source>
        <strain evidence="2 3">CBS 207.34</strain>
    </source>
</reference>
<dbReference type="GO" id="GO:0005739">
    <property type="term" value="C:mitochondrion"/>
    <property type="evidence" value="ECO:0007669"/>
    <property type="project" value="InterPro"/>
</dbReference>
<dbReference type="PANTHER" id="PTHR34561">
    <property type="entry name" value="NADH DEHYDROGENASE [UBIQUINONE] 1 ALPHA SUBCOMPLEX ASSEMBLY FACTOR 8"/>
    <property type="match status" value="1"/>
</dbReference>
<dbReference type="Proteomes" id="UP000250140">
    <property type="component" value="Unassembled WGS sequence"/>
</dbReference>
<keyword evidence="1" id="KW-0812">Transmembrane</keyword>
<dbReference type="PANTHER" id="PTHR34561:SF1">
    <property type="entry name" value="NADH DEHYDROGENASE [UBIQUINONE] 1 ALPHA SUBCOMPLEX ASSEMBLY FACTOR 8"/>
    <property type="match status" value="1"/>
</dbReference>
<protein>
    <submittedName>
        <fullName evidence="2">Uncharacterized protein</fullName>
    </submittedName>
</protein>
<name>A0A8E2ER54_9PEZI</name>
<dbReference type="AlphaFoldDB" id="A0A8E2ER54"/>
<accession>A0A8E2ER54</accession>
<keyword evidence="3" id="KW-1185">Reference proteome</keyword>
<proteinExistence type="predicted"/>